<evidence type="ECO:0000313" key="1">
    <source>
        <dbReference type="EMBL" id="MPC18802.1"/>
    </source>
</evidence>
<gene>
    <name evidence="1" type="ORF">E2C01_011696</name>
</gene>
<sequence>MLQNSTIASNTRQEMCHQLYLDLDDILVKLDVFNIVLQDTGIPGRWRSQDLSLTTLASGVNDGVGSQGYNFSAYIPHFSLRDERCSALELYGNTVSIYAAIHTQDTMRMMSSVSVISAEVLRL</sequence>
<accession>A0A5B7DBR5</accession>
<evidence type="ECO:0000313" key="2">
    <source>
        <dbReference type="Proteomes" id="UP000324222"/>
    </source>
</evidence>
<dbReference type="EMBL" id="VSRR010000711">
    <property type="protein sequence ID" value="MPC18802.1"/>
    <property type="molecule type" value="Genomic_DNA"/>
</dbReference>
<dbReference type="Proteomes" id="UP000324222">
    <property type="component" value="Unassembled WGS sequence"/>
</dbReference>
<protein>
    <submittedName>
        <fullName evidence="1">Uncharacterized protein</fullName>
    </submittedName>
</protein>
<comment type="caution">
    <text evidence="1">The sequence shown here is derived from an EMBL/GenBank/DDBJ whole genome shotgun (WGS) entry which is preliminary data.</text>
</comment>
<dbReference type="AlphaFoldDB" id="A0A5B7DBR5"/>
<name>A0A5B7DBR5_PORTR</name>
<reference evidence="1 2" key="1">
    <citation type="submission" date="2019-05" db="EMBL/GenBank/DDBJ databases">
        <title>Another draft genome of Portunus trituberculatus and its Hox gene families provides insights of decapod evolution.</title>
        <authorList>
            <person name="Jeong J.-H."/>
            <person name="Song I."/>
            <person name="Kim S."/>
            <person name="Choi T."/>
            <person name="Kim D."/>
            <person name="Ryu S."/>
            <person name="Kim W."/>
        </authorList>
    </citation>
    <scope>NUCLEOTIDE SEQUENCE [LARGE SCALE GENOMIC DNA]</scope>
    <source>
        <tissue evidence="1">Muscle</tissue>
    </source>
</reference>
<keyword evidence="2" id="KW-1185">Reference proteome</keyword>
<proteinExistence type="predicted"/>
<organism evidence="1 2">
    <name type="scientific">Portunus trituberculatus</name>
    <name type="common">Swimming crab</name>
    <name type="synonym">Neptunus trituberculatus</name>
    <dbReference type="NCBI Taxonomy" id="210409"/>
    <lineage>
        <taxon>Eukaryota</taxon>
        <taxon>Metazoa</taxon>
        <taxon>Ecdysozoa</taxon>
        <taxon>Arthropoda</taxon>
        <taxon>Crustacea</taxon>
        <taxon>Multicrustacea</taxon>
        <taxon>Malacostraca</taxon>
        <taxon>Eumalacostraca</taxon>
        <taxon>Eucarida</taxon>
        <taxon>Decapoda</taxon>
        <taxon>Pleocyemata</taxon>
        <taxon>Brachyura</taxon>
        <taxon>Eubrachyura</taxon>
        <taxon>Portunoidea</taxon>
        <taxon>Portunidae</taxon>
        <taxon>Portuninae</taxon>
        <taxon>Portunus</taxon>
    </lineage>
</organism>